<dbReference type="PANTHER" id="PTHR45947">
    <property type="entry name" value="SULFOQUINOVOSYL TRANSFERASE SQD2"/>
    <property type="match status" value="1"/>
</dbReference>
<reference evidence="6" key="1">
    <citation type="submission" date="2018-02" db="EMBL/GenBank/DDBJ databases">
        <title>Draft genome sequencing of Rhodococcus opacus KU647198.</title>
        <authorList>
            <person name="Zheng B.-X."/>
        </authorList>
    </citation>
    <scope>NUCLEOTIDE SEQUENCE [LARGE SCALE GENOMIC DNA]</scope>
    <source>
        <strain evidence="6">04-OD7</strain>
    </source>
</reference>
<dbReference type="GO" id="GO:1903509">
    <property type="term" value="P:liposaccharide metabolic process"/>
    <property type="evidence" value="ECO:0007669"/>
    <property type="project" value="UniProtKB-ARBA"/>
</dbReference>
<dbReference type="PANTHER" id="PTHR45947:SF3">
    <property type="entry name" value="SULFOQUINOVOSYL TRANSFERASE SQD2"/>
    <property type="match status" value="1"/>
</dbReference>
<keyword evidence="1" id="KW-0328">Glycosyltransferase</keyword>
<dbReference type="GO" id="GO:0016758">
    <property type="term" value="F:hexosyltransferase activity"/>
    <property type="evidence" value="ECO:0007669"/>
    <property type="project" value="TreeGrafter"/>
</dbReference>
<dbReference type="Gene3D" id="3.40.50.2000">
    <property type="entry name" value="Glycogen Phosphorylase B"/>
    <property type="match status" value="2"/>
</dbReference>
<organism evidence="5 6">
    <name type="scientific">Rhodococcus opacus</name>
    <name type="common">Nocardia opaca</name>
    <dbReference type="NCBI Taxonomy" id="37919"/>
    <lineage>
        <taxon>Bacteria</taxon>
        <taxon>Bacillati</taxon>
        <taxon>Actinomycetota</taxon>
        <taxon>Actinomycetes</taxon>
        <taxon>Mycobacteriales</taxon>
        <taxon>Nocardiaceae</taxon>
        <taxon>Rhodococcus</taxon>
    </lineage>
</organism>
<dbReference type="Pfam" id="PF00534">
    <property type="entry name" value="Glycos_transf_1"/>
    <property type="match status" value="1"/>
</dbReference>
<evidence type="ECO:0000259" key="4">
    <source>
        <dbReference type="Pfam" id="PF13579"/>
    </source>
</evidence>
<feature type="domain" description="Glycosyltransferase subfamily 4-like N-terminal" evidence="4">
    <location>
        <begin position="15"/>
        <end position="169"/>
    </location>
</feature>
<proteinExistence type="predicted"/>
<evidence type="ECO:0000259" key="3">
    <source>
        <dbReference type="Pfam" id="PF00534"/>
    </source>
</evidence>
<evidence type="ECO:0000256" key="2">
    <source>
        <dbReference type="ARBA" id="ARBA00022679"/>
    </source>
</evidence>
<dbReference type="InterPro" id="IPR001296">
    <property type="entry name" value="Glyco_trans_1"/>
</dbReference>
<dbReference type="Pfam" id="PF13579">
    <property type="entry name" value="Glyco_trans_4_4"/>
    <property type="match status" value="1"/>
</dbReference>
<dbReference type="CDD" id="cd03801">
    <property type="entry name" value="GT4_PimA-like"/>
    <property type="match status" value="1"/>
</dbReference>
<protein>
    <submittedName>
        <fullName evidence="5">Glycosyl transferase family 1</fullName>
    </submittedName>
</protein>
<accession>A0A2S8JGI2</accession>
<dbReference type="SUPFAM" id="SSF53756">
    <property type="entry name" value="UDP-Glycosyltransferase/glycogen phosphorylase"/>
    <property type="match status" value="1"/>
</dbReference>
<evidence type="ECO:0000313" key="6">
    <source>
        <dbReference type="Proteomes" id="UP000239290"/>
    </source>
</evidence>
<name>A0A2S8JGI2_RHOOP</name>
<dbReference type="RefSeq" id="WP_105413245.1">
    <property type="nucleotide sequence ID" value="NZ_PUIO01000004.1"/>
</dbReference>
<gene>
    <name evidence="5" type="ORF">C5613_04185</name>
</gene>
<comment type="caution">
    <text evidence="5">The sequence shown here is derived from an EMBL/GenBank/DDBJ whole genome shotgun (WGS) entry which is preliminary data.</text>
</comment>
<evidence type="ECO:0000256" key="1">
    <source>
        <dbReference type="ARBA" id="ARBA00022676"/>
    </source>
</evidence>
<dbReference type="EMBL" id="PUIO01000004">
    <property type="protein sequence ID" value="PQP26041.1"/>
    <property type="molecule type" value="Genomic_DNA"/>
</dbReference>
<evidence type="ECO:0000313" key="5">
    <source>
        <dbReference type="EMBL" id="PQP26041.1"/>
    </source>
</evidence>
<dbReference type="Proteomes" id="UP000239290">
    <property type="component" value="Unassembled WGS sequence"/>
</dbReference>
<keyword evidence="2 5" id="KW-0808">Transferase</keyword>
<dbReference type="GO" id="GO:1901137">
    <property type="term" value="P:carbohydrate derivative biosynthetic process"/>
    <property type="evidence" value="ECO:0007669"/>
    <property type="project" value="UniProtKB-ARBA"/>
</dbReference>
<sequence>MTKALFITHTAAPSGAELATLRLAIALRGERPEHSGSRGLDVAVLCAQDGPIVDRMREAGVETIVLQSAFDSRAMTVRNRSLRRLIVGFFGLAKIGWAAGAAARATGATVLVAESTKALVIGTVAARRAGIPLVWQVHDRISAEYFGGLLSSVVRGLGWVCSRGYIANSRSTMSTLIAWRRATLVAYPGVEPNSLADHVSQRRPSETVVVAVGRLTPWKGQDLFLRALADTTVRPECVYLVGGTFFGEEAFRARLERLAHELDLPVIFTGHVDHPDAYMRHADILVHCSVIPEPFGQVVVEGMNAGCAVIASGPGGPTEIVESGINGLLVDGGDQEQLTTALNTLIGDRELRRRLSAAGRRRAARFGIAESARDIASFLDTVTATPERKRAAHA</sequence>
<dbReference type="AlphaFoldDB" id="A0A2S8JGI2"/>
<feature type="domain" description="Glycosyl transferase family 1" evidence="3">
    <location>
        <begin position="202"/>
        <end position="362"/>
    </location>
</feature>
<dbReference type="InterPro" id="IPR028098">
    <property type="entry name" value="Glyco_trans_4-like_N"/>
</dbReference>
<dbReference type="InterPro" id="IPR050194">
    <property type="entry name" value="Glycosyltransferase_grp1"/>
</dbReference>